<dbReference type="AlphaFoldDB" id="A0A0R1VST3"/>
<organism evidence="10 11">
    <name type="scientific">Lapidilactobacillus concavus DSM 17758</name>
    <dbReference type="NCBI Taxonomy" id="1423735"/>
    <lineage>
        <taxon>Bacteria</taxon>
        <taxon>Bacillati</taxon>
        <taxon>Bacillota</taxon>
        <taxon>Bacilli</taxon>
        <taxon>Lactobacillales</taxon>
        <taxon>Lactobacillaceae</taxon>
        <taxon>Lapidilactobacillus</taxon>
    </lineage>
</organism>
<comment type="subcellular location">
    <subcellularLocation>
        <location evidence="1">Cell membrane</location>
        <topology evidence="1">Multi-pass membrane protein</topology>
    </subcellularLocation>
</comment>
<dbReference type="GO" id="GO:0140359">
    <property type="term" value="F:ABC-type transporter activity"/>
    <property type="evidence" value="ECO:0007669"/>
    <property type="project" value="InterPro"/>
</dbReference>
<proteinExistence type="predicted"/>
<dbReference type="PANTHER" id="PTHR24221">
    <property type="entry name" value="ATP-BINDING CASSETTE SUB-FAMILY B"/>
    <property type="match status" value="1"/>
</dbReference>
<dbReference type="PANTHER" id="PTHR24221:SF654">
    <property type="entry name" value="ATP-BINDING CASSETTE SUB-FAMILY B MEMBER 6"/>
    <property type="match status" value="1"/>
</dbReference>
<dbReference type="CDD" id="cd03228">
    <property type="entry name" value="ABCC_MRP_Like"/>
    <property type="match status" value="1"/>
</dbReference>
<evidence type="ECO:0000256" key="6">
    <source>
        <dbReference type="ARBA" id="ARBA00023136"/>
    </source>
</evidence>
<evidence type="ECO:0000256" key="3">
    <source>
        <dbReference type="ARBA" id="ARBA00022741"/>
    </source>
</evidence>
<reference evidence="10 11" key="1">
    <citation type="journal article" date="2015" name="Genome Announc.">
        <title>Expanding the biotechnology potential of lactobacilli through comparative genomics of 213 strains and associated genera.</title>
        <authorList>
            <person name="Sun Z."/>
            <person name="Harris H.M."/>
            <person name="McCann A."/>
            <person name="Guo C."/>
            <person name="Argimon S."/>
            <person name="Zhang W."/>
            <person name="Yang X."/>
            <person name="Jeffery I.B."/>
            <person name="Cooney J.C."/>
            <person name="Kagawa T.F."/>
            <person name="Liu W."/>
            <person name="Song Y."/>
            <person name="Salvetti E."/>
            <person name="Wrobel A."/>
            <person name="Rasinkangas P."/>
            <person name="Parkhill J."/>
            <person name="Rea M.C."/>
            <person name="O'Sullivan O."/>
            <person name="Ritari J."/>
            <person name="Douillard F.P."/>
            <person name="Paul Ross R."/>
            <person name="Yang R."/>
            <person name="Briner A.E."/>
            <person name="Felis G.E."/>
            <person name="de Vos W.M."/>
            <person name="Barrangou R."/>
            <person name="Klaenhammer T.R."/>
            <person name="Caufield P.W."/>
            <person name="Cui Y."/>
            <person name="Zhang H."/>
            <person name="O'Toole P.W."/>
        </authorList>
    </citation>
    <scope>NUCLEOTIDE SEQUENCE [LARGE SCALE GENOMIC DNA]</scope>
    <source>
        <strain evidence="10 11">DSM 17758</strain>
    </source>
</reference>
<feature type="domain" description="ABC transmembrane type-1" evidence="9">
    <location>
        <begin position="7"/>
        <end position="284"/>
    </location>
</feature>
<dbReference type="RefSeq" id="WP_235803366.1">
    <property type="nucleotide sequence ID" value="NZ_AZFX01000087.1"/>
</dbReference>
<dbReference type="InterPro" id="IPR027417">
    <property type="entry name" value="P-loop_NTPase"/>
</dbReference>
<evidence type="ECO:0000259" key="8">
    <source>
        <dbReference type="PROSITE" id="PS50893"/>
    </source>
</evidence>
<dbReference type="SUPFAM" id="SSF52540">
    <property type="entry name" value="P-loop containing nucleoside triphosphate hydrolases"/>
    <property type="match status" value="1"/>
</dbReference>
<feature type="transmembrane region" description="Helical" evidence="7">
    <location>
        <begin position="42"/>
        <end position="62"/>
    </location>
</feature>
<gene>
    <name evidence="10" type="ORF">FC15_GL000542</name>
</gene>
<protein>
    <submittedName>
        <fullName evidence="10">Abc transporter</fullName>
    </submittedName>
</protein>
<keyword evidence="5 7" id="KW-1133">Transmembrane helix</keyword>
<dbReference type="InterPro" id="IPR003593">
    <property type="entry name" value="AAA+_ATPase"/>
</dbReference>
<dbReference type="InterPro" id="IPR003439">
    <property type="entry name" value="ABC_transporter-like_ATP-bd"/>
</dbReference>
<dbReference type="STRING" id="1423735.FC15_GL000542"/>
<feature type="transmembrane region" description="Helical" evidence="7">
    <location>
        <begin position="6"/>
        <end position="30"/>
    </location>
</feature>
<evidence type="ECO:0000259" key="9">
    <source>
        <dbReference type="PROSITE" id="PS50929"/>
    </source>
</evidence>
<dbReference type="GO" id="GO:0034040">
    <property type="term" value="F:ATPase-coupled lipid transmembrane transporter activity"/>
    <property type="evidence" value="ECO:0007669"/>
    <property type="project" value="TreeGrafter"/>
</dbReference>
<dbReference type="GO" id="GO:0005886">
    <property type="term" value="C:plasma membrane"/>
    <property type="evidence" value="ECO:0007669"/>
    <property type="project" value="UniProtKB-SubCell"/>
</dbReference>
<dbReference type="InterPro" id="IPR011527">
    <property type="entry name" value="ABC1_TM_dom"/>
</dbReference>
<keyword evidence="6 7" id="KW-0472">Membrane</keyword>
<dbReference type="InterPro" id="IPR025662">
    <property type="entry name" value="Sigma_54_int_dom_ATP-bd_1"/>
</dbReference>
<dbReference type="PROSITE" id="PS50893">
    <property type="entry name" value="ABC_TRANSPORTER_2"/>
    <property type="match status" value="1"/>
</dbReference>
<name>A0A0R1VST3_9LACO</name>
<evidence type="ECO:0000256" key="7">
    <source>
        <dbReference type="SAM" id="Phobius"/>
    </source>
</evidence>
<dbReference type="PROSITE" id="PS00675">
    <property type="entry name" value="SIGMA54_INTERACT_1"/>
    <property type="match status" value="1"/>
</dbReference>
<dbReference type="GO" id="GO:0005524">
    <property type="term" value="F:ATP binding"/>
    <property type="evidence" value="ECO:0007669"/>
    <property type="project" value="UniProtKB-KW"/>
</dbReference>
<sequence length="532" mass="59805">MTPYKLILLAIVTVINSFVSLTFALVTTWASELSATSLIQDVLWFCARGLLLYLVVYAGLFLTEVVTNSILKEVSLSLEADCMQHYLNNEDLSEDEIVSIVSQDVRMIREDFYIPTLTIPTYICRSLIPIIYLLTQNLIVGICFTIGATLMLIPQHFMASKLSSLGNEFSTEREASLSMVIDTSKGRSTIINHSAHHFFMALLRHKFAQTEQSEFSLHNMQALMFSLSGPLKGIADVVPFALGIYLMRTEPNLTILLLVAMLGTAGSLKNQFQQLIYLSGDIRGTTAVRRKVGRVLATRSNVSAQVLPTVHRFSYLSVRNLEKRYQQRILFKNTNFEIKAGQKVLIIGESGSGKSTLLELLMQAKQPDQRHIDLFEVNENGVRQPIEHSRQLISLISQRPHLFNLSIRDNICLGQTCSDDELLAILKQVRLDKQLGEHPLDFMIEQNGANISGGQQIKIEIARALRNRKQVIFADEITANLDATTSNQIRELLLGLPITIVEVAHHYPDFSRYDQVLEIDNQLIIGGRMRTG</sequence>
<accession>A0A0R1VST3</accession>
<dbReference type="PATRIC" id="fig|1423735.3.peg.565"/>
<keyword evidence="2 7" id="KW-0812">Transmembrane</keyword>
<keyword evidence="11" id="KW-1185">Reference proteome</keyword>
<dbReference type="Pfam" id="PF00005">
    <property type="entry name" value="ABC_tran"/>
    <property type="match status" value="1"/>
</dbReference>
<keyword evidence="3" id="KW-0547">Nucleotide-binding</keyword>
<feature type="transmembrane region" description="Helical" evidence="7">
    <location>
        <begin position="130"/>
        <end position="153"/>
    </location>
</feature>
<dbReference type="Gene3D" id="3.40.50.300">
    <property type="entry name" value="P-loop containing nucleotide triphosphate hydrolases"/>
    <property type="match status" value="1"/>
</dbReference>
<dbReference type="EMBL" id="AZFX01000087">
    <property type="protein sequence ID" value="KRM08477.1"/>
    <property type="molecule type" value="Genomic_DNA"/>
</dbReference>
<keyword evidence="4" id="KW-0067">ATP-binding</keyword>
<dbReference type="SUPFAM" id="SSF90123">
    <property type="entry name" value="ABC transporter transmembrane region"/>
    <property type="match status" value="1"/>
</dbReference>
<dbReference type="Gene3D" id="1.20.1560.10">
    <property type="entry name" value="ABC transporter type 1, transmembrane domain"/>
    <property type="match status" value="1"/>
</dbReference>
<evidence type="ECO:0000313" key="11">
    <source>
        <dbReference type="Proteomes" id="UP000051315"/>
    </source>
</evidence>
<evidence type="ECO:0000256" key="5">
    <source>
        <dbReference type="ARBA" id="ARBA00022989"/>
    </source>
</evidence>
<evidence type="ECO:0000256" key="1">
    <source>
        <dbReference type="ARBA" id="ARBA00004651"/>
    </source>
</evidence>
<dbReference type="GO" id="GO:0016887">
    <property type="term" value="F:ATP hydrolysis activity"/>
    <property type="evidence" value="ECO:0007669"/>
    <property type="project" value="InterPro"/>
</dbReference>
<dbReference type="PROSITE" id="PS50929">
    <property type="entry name" value="ABC_TM1F"/>
    <property type="match status" value="1"/>
</dbReference>
<evidence type="ECO:0000256" key="4">
    <source>
        <dbReference type="ARBA" id="ARBA00022840"/>
    </source>
</evidence>
<evidence type="ECO:0000313" key="10">
    <source>
        <dbReference type="EMBL" id="KRM08477.1"/>
    </source>
</evidence>
<dbReference type="InterPro" id="IPR039421">
    <property type="entry name" value="Type_1_exporter"/>
</dbReference>
<feature type="domain" description="ABC transporter" evidence="8">
    <location>
        <begin position="316"/>
        <end position="529"/>
    </location>
</feature>
<dbReference type="InterPro" id="IPR036640">
    <property type="entry name" value="ABC1_TM_sf"/>
</dbReference>
<dbReference type="Proteomes" id="UP000051315">
    <property type="component" value="Unassembled WGS sequence"/>
</dbReference>
<dbReference type="SMART" id="SM00382">
    <property type="entry name" value="AAA"/>
    <property type="match status" value="1"/>
</dbReference>
<evidence type="ECO:0000256" key="2">
    <source>
        <dbReference type="ARBA" id="ARBA00022692"/>
    </source>
</evidence>
<comment type="caution">
    <text evidence="10">The sequence shown here is derived from an EMBL/GenBank/DDBJ whole genome shotgun (WGS) entry which is preliminary data.</text>
</comment>